<dbReference type="AlphaFoldDB" id="A0A068NSZ6"/>
<dbReference type="Proteomes" id="UP000027982">
    <property type="component" value="Chromosome"/>
</dbReference>
<evidence type="ECO:0000313" key="2">
    <source>
        <dbReference type="Proteomes" id="UP000027982"/>
    </source>
</evidence>
<dbReference type="HOGENOM" id="CLU_3343938_0_0_0"/>
<gene>
    <name evidence="1" type="ORF">OP10G_3285</name>
</gene>
<keyword evidence="2" id="KW-1185">Reference proteome</keyword>
<accession>A0A068NSZ6</accession>
<organism evidence="1 2">
    <name type="scientific">Fimbriimonas ginsengisoli Gsoil 348</name>
    <dbReference type="NCBI Taxonomy" id="661478"/>
    <lineage>
        <taxon>Bacteria</taxon>
        <taxon>Bacillati</taxon>
        <taxon>Armatimonadota</taxon>
        <taxon>Fimbriimonadia</taxon>
        <taxon>Fimbriimonadales</taxon>
        <taxon>Fimbriimonadaceae</taxon>
        <taxon>Fimbriimonas</taxon>
    </lineage>
</organism>
<sequence length="37" mass="4033">MRRMPKGDRVLILTFALGLISAGLMGAADRIKSRFIG</sequence>
<reference evidence="1 2" key="1">
    <citation type="journal article" date="2014" name="PLoS ONE">
        <title>The first complete genome sequence of the class fimbriimonadia in the phylum armatimonadetes.</title>
        <authorList>
            <person name="Hu Z.Y."/>
            <person name="Wang Y.Z."/>
            <person name="Im W.T."/>
            <person name="Wang S.Y."/>
            <person name="Zhao G.P."/>
            <person name="Zheng H.J."/>
            <person name="Quan Z.X."/>
        </authorList>
    </citation>
    <scope>NUCLEOTIDE SEQUENCE [LARGE SCALE GENOMIC DNA]</scope>
    <source>
        <strain evidence="1">Gsoil 348</strain>
    </source>
</reference>
<proteinExistence type="predicted"/>
<evidence type="ECO:0000313" key="1">
    <source>
        <dbReference type="EMBL" id="AIE86653.1"/>
    </source>
</evidence>
<name>A0A068NSZ6_FIMGI</name>
<dbReference type="KEGG" id="fgi:OP10G_3285"/>
<dbReference type="EMBL" id="CP007139">
    <property type="protein sequence ID" value="AIE86653.1"/>
    <property type="molecule type" value="Genomic_DNA"/>
</dbReference>
<protein>
    <submittedName>
        <fullName evidence="1">Uncharacterized protein</fullName>
    </submittedName>
</protein>